<dbReference type="GeneID" id="97181674"/>
<proteinExistence type="predicted"/>
<accession>A0A2X2IXS8</accession>
<name>A0A2X2IXS8_SPHMU</name>
<dbReference type="AlphaFoldDB" id="A0A2X2IXS8"/>
<sequence length="399" mass="47311">MNIKGYYIAFLTILFWLTYSPKLVRAQHHDFDFYDGKVSIDIPSSFNIPFNDSLTIAHIQKFYQIADQTNYIQLINSLLEYKDEHHLNDWVYYQLIRRTAQQIAPKTENYTRYTLYKWFLMCKSGYDARLAVGSNQIIFFIQNKEDISDIPFFEIDGKKYTCLNFHDYGKLFQRADTYIPVKIKVPEAIEDFSYKITKLPDFVPANYKEKQIEFNYGHKAYHFNVKLNEDISDLFKNYPGVDFETYFNIPLSKETYQSLIPALKENLKGKNQQEGVDYLMRFTRYAFLYENDEENFGSEKRLSAEQTLLNKYSDCDDRVALFFYLVKEIYNLPMITLLYPTHVTMAVQFEHPIGDAILYNGKYYSVCEPTPQAQTLDIGQLSEELKNQSYQIVYHYEPR</sequence>
<evidence type="ECO:0008006" key="3">
    <source>
        <dbReference type="Google" id="ProtNLM"/>
    </source>
</evidence>
<dbReference type="RefSeq" id="WP_239468720.1">
    <property type="nucleotide sequence ID" value="NZ_CP069793.1"/>
</dbReference>
<evidence type="ECO:0000313" key="1">
    <source>
        <dbReference type="EMBL" id="SPZ84961.1"/>
    </source>
</evidence>
<evidence type="ECO:0000313" key="2">
    <source>
        <dbReference type="Proteomes" id="UP000251241"/>
    </source>
</evidence>
<reference evidence="1 2" key="1">
    <citation type="submission" date="2018-06" db="EMBL/GenBank/DDBJ databases">
        <authorList>
            <consortium name="Pathogen Informatics"/>
            <person name="Doyle S."/>
        </authorList>
    </citation>
    <scope>NUCLEOTIDE SEQUENCE [LARGE SCALE GENOMIC DNA]</scope>
    <source>
        <strain evidence="1 2">NCTC11343</strain>
    </source>
</reference>
<gene>
    <name evidence="1" type="ORF">NCTC11343_01517</name>
</gene>
<protein>
    <recommendedName>
        <fullName evidence="3">Transglutaminase-like domain-containing protein</fullName>
    </recommendedName>
</protein>
<dbReference type="Proteomes" id="UP000251241">
    <property type="component" value="Unassembled WGS sequence"/>
</dbReference>
<dbReference type="EMBL" id="UAUU01000005">
    <property type="protein sequence ID" value="SPZ84961.1"/>
    <property type="molecule type" value="Genomic_DNA"/>
</dbReference>
<organism evidence="1 2">
    <name type="scientific">Sphingobacterium multivorum</name>
    <dbReference type="NCBI Taxonomy" id="28454"/>
    <lineage>
        <taxon>Bacteria</taxon>
        <taxon>Pseudomonadati</taxon>
        <taxon>Bacteroidota</taxon>
        <taxon>Sphingobacteriia</taxon>
        <taxon>Sphingobacteriales</taxon>
        <taxon>Sphingobacteriaceae</taxon>
        <taxon>Sphingobacterium</taxon>
    </lineage>
</organism>